<organism evidence="10 11">
    <name type="scientific">Peterkaempfera bronchialis</name>
    <dbReference type="NCBI Taxonomy" id="2126346"/>
    <lineage>
        <taxon>Bacteria</taxon>
        <taxon>Bacillati</taxon>
        <taxon>Actinomycetota</taxon>
        <taxon>Actinomycetes</taxon>
        <taxon>Kitasatosporales</taxon>
        <taxon>Streptomycetaceae</taxon>
        <taxon>Peterkaempfera</taxon>
    </lineage>
</organism>
<evidence type="ECO:0000256" key="6">
    <source>
        <dbReference type="ARBA" id="ARBA00023136"/>
    </source>
</evidence>
<protein>
    <submittedName>
        <fullName evidence="10">MMPL family transporter</fullName>
    </submittedName>
</protein>
<sequence>MLLTLLGLLPRPRRILLLLIPLLALAGGAAFGGRSLRRSRPKRTPEQQDTGTAQPAGVPPRCGGVLAAVGRVCFRHRRWVLAVWGVVLVAGVLIGGRVFDSAGTGTPAAGSESARGSALVAAADPAAGTVTAVVDGPRVDDPAVRSAVTSAARAVAALPGVVSVSDAYDGSTAGTAGASALRAQDGRASLVVVRMADGTVDREVNAVSARLDGIGQAASGARVTVGGDLVLSQEVKQQTAQDTTFGELVTLPIVLIVMVLVFGGFAAASLPLIGAVASVGGALLAIFGFSRIMTLDTSVLPIATVLGLGLSIDYALLMVNRFREERGRGASVTAAVERTSATAGRTVAFSGVTVAVALSGLFVFTSPVFRAVGAAGVSVVVITVAAGLTLVPALLGFAGHRIRAPVGPVPDDGFFARTVRRVQRRALPVALAAVALLVAAGAPFLTARAHTAGADVLPASFASRSVADTVQQRFPQQIPAPVTVVVEAPQQQAQRYARQVAELPGVSGVRPAQQVAGNLSTVDVLVAGDPQGARAQSVVGELRDHRGGLRTWVTGDAASVVDFKQEIAHRGPIAFALVACGTLLLLFLMTGSVVVPVKALLMNVLSLGCSLGALTLVFQHGWFSGLLGFTPAGGLESYIPVLVFSFAFGLSMDYEVFLLSRIKELRDEGHSCARAVELGLQRSGRIINSAALLMVIVFAGFAAGQMLMIKEMGIALAVAVAVDATLVRCLLVPAAMSLFGEFNWWAPRPLKWLHGRVGLREHVVLPPLPSLRPHLPALPQLPQLPQLPPQLAARLPHPRVRGAAAAKP</sequence>
<comment type="similarity">
    <text evidence="2">Belongs to the resistance-nodulation-cell division (RND) (TC 2.A.6) family. MmpL subfamily.</text>
</comment>
<feature type="transmembrane region" description="Helical" evidence="8">
    <location>
        <begin position="347"/>
        <end position="365"/>
    </location>
</feature>
<evidence type="ECO:0000256" key="4">
    <source>
        <dbReference type="ARBA" id="ARBA00022692"/>
    </source>
</evidence>
<feature type="domain" description="Membrane transport protein MMPL" evidence="9">
    <location>
        <begin position="135"/>
        <end position="428"/>
    </location>
</feature>
<feature type="transmembrane region" description="Helical" evidence="8">
    <location>
        <begin position="299"/>
        <end position="319"/>
    </location>
</feature>
<feature type="transmembrane region" description="Helical" evidence="8">
    <location>
        <begin position="272"/>
        <end position="293"/>
    </location>
</feature>
<keyword evidence="3" id="KW-1003">Cell membrane</keyword>
<gene>
    <name evidence="10" type="ORF">C7M71_005715</name>
</gene>
<dbReference type="Proteomes" id="UP000249340">
    <property type="component" value="Chromosome"/>
</dbReference>
<dbReference type="InterPro" id="IPR004869">
    <property type="entry name" value="MMPL_dom"/>
</dbReference>
<evidence type="ECO:0000256" key="2">
    <source>
        <dbReference type="ARBA" id="ARBA00010157"/>
    </source>
</evidence>
<keyword evidence="4 8" id="KW-0812">Transmembrane</keyword>
<dbReference type="EMBL" id="CP031264">
    <property type="protein sequence ID" value="AXI77019.1"/>
    <property type="molecule type" value="Genomic_DNA"/>
</dbReference>
<feature type="transmembrane region" description="Helical" evidence="8">
    <location>
        <begin position="600"/>
        <end position="618"/>
    </location>
</feature>
<evidence type="ECO:0000256" key="8">
    <source>
        <dbReference type="SAM" id="Phobius"/>
    </source>
</evidence>
<evidence type="ECO:0000313" key="10">
    <source>
        <dbReference type="EMBL" id="AXI77019.1"/>
    </source>
</evidence>
<feature type="region of interest" description="Disordered" evidence="7">
    <location>
        <begin position="34"/>
        <end position="57"/>
    </location>
</feature>
<comment type="subcellular location">
    <subcellularLocation>
        <location evidence="1">Cell membrane</location>
        <topology evidence="1">Multi-pass membrane protein</topology>
    </subcellularLocation>
</comment>
<feature type="transmembrane region" description="Helical" evidence="8">
    <location>
        <begin position="15"/>
        <end position="33"/>
    </location>
</feature>
<feature type="transmembrane region" description="Helical" evidence="8">
    <location>
        <begin position="371"/>
        <end position="395"/>
    </location>
</feature>
<proteinExistence type="inferred from homology"/>
<feature type="transmembrane region" description="Helical" evidence="8">
    <location>
        <begin position="714"/>
        <end position="739"/>
    </location>
</feature>
<evidence type="ECO:0000256" key="1">
    <source>
        <dbReference type="ARBA" id="ARBA00004651"/>
    </source>
</evidence>
<dbReference type="PANTHER" id="PTHR33406">
    <property type="entry name" value="MEMBRANE PROTEIN MJ1562-RELATED"/>
    <property type="match status" value="1"/>
</dbReference>
<evidence type="ECO:0000256" key="3">
    <source>
        <dbReference type="ARBA" id="ARBA00022475"/>
    </source>
</evidence>
<feature type="transmembrane region" description="Helical" evidence="8">
    <location>
        <begin position="426"/>
        <end position="445"/>
    </location>
</feature>
<dbReference type="OrthoDB" id="7051771at2"/>
<dbReference type="AlphaFoldDB" id="A0A345STG4"/>
<dbReference type="Pfam" id="PF03176">
    <property type="entry name" value="MMPL"/>
    <property type="match status" value="2"/>
</dbReference>
<dbReference type="KEGG" id="stri:C7M71_005715"/>
<dbReference type="GO" id="GO:0005886">
    <property type="term" value="C:plasma membrane"/>
    <property type="evidence" value="ECO:0007669"/>
    <property type="project" value="UniProtKB-SubCell"/>
</dbReference>
<evidence type="ECO:0000256" key="5">
    <source>
        <dbReference type="ARBA" id="ARBA00022989"/>
    </source>
</evidence>
<keyword evidence="6 8" id="KW-0472">Membrane</keyword>
<keyword evidence="11" id="KW-1185">Reference proteome</keyword>
<feature type="transmembrane region" description="Helical" evidence="8">
    <location>
        <begin position="573"/>
        <end position="595"/>
    </location>
</feature>
<feature type="transmembrane region" description="Helical" evidence="8">
    <location>
        <begin position="638"/>
        <end position="659"/>
    </location>
</feature>
<keyword evidence="5 8" id="KW-1133">Transmembrane helix</keyword>
<evidence type="ECO:0000256" key="7">
    <source>
        <dbReference type="SAM" id="MobiDB-lite"/>
    </source>
</evidence>
<dbReference type="Gene3D" id="1.20.1640.10">
    <property type="entry name" value="Multidrug efflux transporter AcrB transmembrane domain"/>
    <property type="match status" value="2"/>
</dbReference>
<feature type="domain" description="Membrane transport protein MMPL" evidence="9">
    <location>
        <begin position="465"/>
        <end position="748"/>
    </location>
</feature>
<evidence type="ECO:0000259" key="9">
    <source>
        <dbReference type="Pfam" id="PF03176"/>
    </source>
</evidence>
<reference evidence="11" key="1">
    <citation type="submission" date="2018-07" db="EMBL/GenBank/DDBJ databases">
        <title>Streptacidiphilus bronchialis DSM 106435 chromosome.</title>
        <authorList>
            <person name="Batra D."/>
            <person name="Gulvik C.A."/>
        </authorList>
    </citation>
    <scope>NUCLEOTIDE SEQUENCE [LARGE SCALE GENOMIC DNA]</scope>
    <source>
        <strain evidence="11">DSM 106435</strain>
    </source>
</reference>
<dbReference type="PANTHER" id="PTHR33406:SF11">
    <property type="entry name" value="MEMBRANE PROTEIN SCO6666-RELATED"/>
    <property type="match status" value="1"/>
</dbReference>
<dbReference type="SUPFAM" id="SSF82866">
    <property type="entry name" value="Multidrug efflux transporter AcrB transmembrane domain"/>
    <property type="match status" value="2"/>
</dbReference>
<feature type="transmembrane region" description="Helical" evidence="8">
    <location>
        <begin position="690"/>
        <end position="708"/>
    </location>
</feature>
<dbReference type="RefSeq" id="WP_111493054.1">
    <property type="nucleotide sequence ID" value="NZ_CP031264.1"/>
</dbReference>
<evidence type="ECO:0000313" key="11">
    <source>
        <dbReference type="Proteomes" id="UP000249340"/>
    </source>
</evidence>
<feature type="transmembrane region" description="Helical" evidence="8">
    <location>
        <begin position="79"/>
        <end position="99"/>
    </location>
</feature>
<accession>A0A345STG4</accession>
<feature type="transmembrane region" description="Helical" evidence="8">
    <location>
        <begin position="245"/>
        <end position="265"/>
    </location>
</feature>
<dbReference type="InterPro" id="IPR050545">
    <property type="entry name" value="Mycobact_MmpL"/>
</dbReference>
<name>A0A345STG4_9ACTN</name>